<sequence>MHKVVSRDGTTIAYKKEGDGPPIVLLGGGFRDHTVFTPIVPYLTDRLTTYYYDRRGRGESGDAPVYAIEREIEDLIAVMEEAGGEAAVFGGSSGAILALEAAMAGAPMTRLALLEPPYRMPGHQRPPADFAARLDELLAQDRRGDAAELFLEQVAGLGPKEIATWRGSPMWTSNEALAHTLAYDTAICGDGRLPVERLAQLRVPTLIVNSDSTSPWLLAAAEATADAIPNGRRVTLPGVWHRVPPEIIGPAIVDFVLET</sequence>
<protein>
    <recommendedName>
        <fullName evidence="1">AB hydrolase-1 domain-containing protein</fullName>
    </recommendedName>
</protein>
<dbReference type="Gene3D" id="3.40.50.1820">
    <property type="entry name" value="alpha/beta hydrolase"/>
    <property type="match status" value="1"/>
</dbReference>
<dbReference type="PANTHER" id="PTHR43433:SF5">
    <property type="entry name" value="AB HYDROLASE-1 DOMAIN-CONTAINING PROTEIN"/>
    <property type="match status" value="1"/>
</dbReference>
<dbReference type="PANTHER" id="PTHR43433">
    <property type="entry name" value="HYDROLASE, ALPHA/BETA FOLD FAMILY PROTEIN"/>
    <property type="match status" value="1"/>
</dbReference>
<feature type="domain" description="AB hydrolase-1" evidence="1">
    <location>
        <begin position="23"/>
        <end position="244"/>
    </location>
</feature>
<accession>F6K0X8</accession>
<dbReference type="EMBL" id="HM193369">
    <property type="protein sequence ID" value="AEE65481.1"/>
    <property type="molecule type" value="Genomic_DNA"/>
</dbReference>
<dbReference type="GO" id="GO:0004806">
    <property type="term" value="F:triacylglycerol lipase activity"/>
    <property type="evidence" value="ECO:0007669"/>
    <property type="project" value="TreeGrafter"/>
</dbReference>
<proteinExistence type="predicted"/>
<dbReference type="Pfam" id="PF12697">
    <property type="entry name" value="Abhydrolase_6"/>
    <property type="match status" value="1"/>
</dbReference>
<name>F6K0X8_9BACT</name>
<dbReference type="InterPro" id="IPR050471">
    <property type="entry name" value="AB_hydrolase"/>
</dbReference>
<dbReference type="AlphaFoldDB" id="F6K0X8"/>
<evidence type="ECO:0000259" key="1">
    <source>
        <dbReference type="Pfam" id="PF12697"/>
    </source>
</evidence>
<dbReference type="SUPFAM" id="SSF53474">
    <property type="entry name" value="alpha/beta-Hydrolases"/>
    <property type="match status" value="1"/>
</dbReference>
<organism evidence="2">
    <name type="scientific">uncultured bacterium BAC AB649/1850</name>
    <dbReference type="NCBI Taxonomy" id="1037453"/>
    <lineage>
        <taxon>Bacteria</taxon>
        <taxon>environmental samples</taxon>
    </lineage>
</organism>
<dbReference type="GO" id="GO:0046503">
    <property type="term" value="P:glycerolipid catabolic process"/>
    <property type="evidence" value="ECO:0007669"/>
    <property type="project" value="TreeGrafter"/>
</dbReference>
<dbReference type="InterPro" id="IPR029058">
    <property type="entry name" value="AB_hydrolase_fold"/>
</dbReference>
<reference evidence="2" key="1">
    <citation type="submission" date="2010-05" db="EMBL/GenBank/DDBJ databases">
        <title>Fluostatin gene cluster.</title>
        <authorList>
            <person name="Feng Z."/>
            <person name="Brady S.F."/>
        </authorList>
    </citation>
    <scope>NUCLEOTIDE SEQUENCE</scope>
</reference>
<evidence type="ECO:0000313" key="2">
    <source>
        <dbReference type="EMBL" id="AEE65481.1"/>
    </source>
</evidence>
<dbReference type="InterPro" id="IPR000073">
    <property type="entry name" value="AB_hydrolase_1"/>
</dbReference>